<keyword evidence="1" id="KW-0472">Membrane</keyword>
<reference evidence="2 3" key="1">
    <citation type="submission" date="2017-03" db="EMBL/GenBank/DDBJ databases">
        <title>Genomes of endolithic fungi from Antarctica.</title>
        <authorList>
            <person name="Coleine C."/>
            <person name="Masonjones S."/>
            <person name="Stajich J.E."/>
        </authorList>
    </citation>
    <scope>NUCLEOTIDE SEQUENCE [LARGE SCALE GENOMIC DNA]</scope>
    <source>
        <strain evidence="2 3">CCFEE 6315</strain>
    </source>
</reference>
<dbReference type="AlphaFoldDB" id="A0A4V5N6U8"/>
<organism evidence="2 3">
    <name type="scientific">Salinomyces thailandicus</name>
    <dbReference type="NCBI Taxonomy" id="706561"/>
    <lineage>
        <taxon>Eukaryota</taxon>
        <taxon>Fungi</taxon>
        <taxon>Dikarya</taxon>
        <taxon>Ascomycota</taxon>
        <taxon>Pezizomycotina</taxon>
        <taxon>Dothideomycetes</taxon>
        <taxon>Dothideomycetidae</taxon>
        <taxon>Mycosphaerellales</taxon>
        <taxon>Teratosphaeriaceae</taxon>
        <taxon>Salinomyces</taxon>
    </lineage>
</organism>
<keyword evidence="3" id="KW-1185">Reference proteome</keyword>
<evidence type="ECO:0000256" key="1">
    <source>
        <dbReference type="SAM" id="Phobius"/>
    </source>
</evidence>
<evidence type="ECO:0000313" key="3">
    <source>
        <dbReference type="Proteomes" id="UP000308549"/>
    </source>
</evidence>
<proteinExistence type="predicted"/>
<sequence>MDSKRVSVMLRFLLTYPPFLLLLTASYLFYCYFDVYCMTRLGQSTTSAVSVVGLPMCKSPEIYTEPVVTKSSNATQVLANIVNVPSPLPPYAEWIGPLNELLYNINRTATLYEKDLQHGDNLKTLARSTNRRTVIGGKPDKRVRLNIHDAKSTALNTVKFLLLFAQRSEAIDPVHTVRTDLSDAFADFFTRVLPEPFRFSVSPAEAFMNEYQFFAGNVLRGASKQAKNSYTVLNDLNTTHASLTLLSEILLAEDRHRRNNLCARYQDTWLQTLIGDKVARKGQLDLKCLEGRVPGLCCQLLTEQREDVLEAAEKVKALKGYVEGLARGWGEFAAMMREVKERKRAYEGFGVDLVEREIGALRFTAPELLKVVQPPTRVV</sequence>
<gene>
    <name evidence="2" type="ORF">B0A50_04971</name>
</gene>
<comment type="caution">
    <text evidence="2">The sequence shown here is derived from an EMBL/GenBank/DDBJ whole genome shotgun (WGS) entry which is preliminary data.</text>
</comment>
<dbReference type="Proteomes" id="UP000308549">
    <property type="component" value="Unassembled WGS sequence"/>
</dbReference>
<name>A0A4V5N6U8_9PEZI</name>
<feature type="transmembrane region" description="Helical" evidence="1">
    <location>
        <begin position="12"/>
        <end position="30"/>
    </location>
</feature>
<keyword evidence="1" id="KW-0812">Transmembrane</keyword>
<protein>
    <submittedName>
        <fullName evidence="2">Uncharacterized protein</fullName>
    </submittedName>
</protein>
<dbReference type="EMBL" id="NAJL01000023">
    <property type="protein sequence ID" value="TKA27359.1"/>
    <property type="molecule type" value="Genomic_DNA"/>
</dbReference>
<keyword evidence="1" id="KW-1133">Transmembrane helix</keyword>
<accession>A0A4V5N6U8</accession>
<evidence type="ECO:0000313" key="2">
    <source>
        <dbReference type="EMBL" id="TKA27359.1"/>
    </source>
</evidence>